<dbReference type="EMBL" id="CP051774">
    <property type="protein sequence ID" value="QJE98614.1"/>
    <property type="molecule type" value="Genomic_DNA"/>
</dbReference>
<dbReference type="RefSeq" id="WP_169457101.1">
    <property type="nucleotide sequence ID" value="NZ_CP051774.1"/>
</dbReference>
<evidence type="ECO:0000313" key="4">
    <source>
        <dbReference type="Proteomes" id="UP000501812"/>
    </source>
</evidence>
<feature type="domain" description="Uncharacterized protein TP-0789" evidence="2">
    <location>
        <begin position="97"/>
        <end position="227"/>
    </location>
</feature>
<dbReference type="AlphaFoldDB" id="A0A858RQ20"/>
<accession>A0A858RQ20</accession>
<feature type="signal peptide" evidence="1">
    <location>
        <begin position="1"/>
        <end position="21"/>
    </location>
</feature>
<evidence type="ECO:0000256" key="1">
    <source>
        <dbReference type="SAM" id="SignalP"/>
    </source>
</evidence>
<keyword evidence="3" id="KW-0449">Lipoprotein</keyword>
<gene>
    <name evidence="3" type="ORF">HHL09_23460</name>
</gene>
<sequence>MKPVFPAFLLASAAIIAPLHAQAPDANAMIRGIRLSATLQQMDLNGVIQKEGQADVPVSLFVRNNNMQFHLSDTDRFHIRMGDESAKLMTVVDDKGTTKDFPASKLTQRIAGTDVTYEDLTLRFLYWPNAQLEGEEKIRGEDCYRVRINNPGKEGAFGVVYVWVHKKYGAFWQIRAHDFKGKALKEFQVNDVMKLPDGKGYTIKEMLVNSLSPDLRVTSKTYLRFNKPQGGPKEFKRR</sequence>
<dbReference type="Gene3D" id="2.50.20.10">
    <property type="entry name" value="Lipoprotein localisation LolA/LolB/LppX"/>
    <property type="match status" value="1"/>
</dbReference>
<proteinExistence type="predicted"/>
<evidence type="ECO:0000313" key="3">
    <source>
        <dbReference type="EMBL" id="QJE98614.1"/>
    </source>
</evidence>
<keyword evidence="4" id="KW-1185">Reference proteome</keyword>
<dbReference type="Proteomes" id="UP000501812">
    <property type="component" value="Chromosome"/>
</dbReference>
<evidence type="ECO:0000259" key="2">
    <source>
        <dbReference type="Pfam" id="PF17131"/>
    </source>
</evidence>
<dbReference type="InterPro" id="IPR033399">
    <property type="entry name" value="TP_0789-like"/>
</dbReference>
<reference evidence="3 4" key="1">
    <citation type="submission" date="2020-04" db="EMBL/GenBank/DDBJ databases">
        <title>Luteolibacter sp. G-1-1-1 isolated from soil.</title>
        <authorList>
            <person name="Dahal R.H."/>
        </authorList>
    </citation>
    <scope>NUCLEOTIDE SEQUENCE [LARGE SCALE GENOMIC DNA]</scope>
    <source>
        <strain evidence="3 4">G-1-1-1</strain>
    </source>
</reference>
<protein>
    <submittedName>
        <fullName evidence="3">Outer membrane lipoprotein-sorting protein</fullName>
    </submittedName>
</protein>
<name>A0A858RQ20_9BACT</name>
<dbReference type="Pfam" id="PF17131">
    <property type="entry name" value="LolA_like"/>
    <property type="match status" value="1"/>
</dbReference>
<feature type="chain" id="PRO_5032447533" evidence="1">
    <location>
        <begin position="22"/>
        <end position="238"/>
    </location>
</feature>
<dbReference type="KEGG" id="luo:HHL09_23460"/>
<organism evidence="3 4">
    <name type="scientific">Luteolibacter luteus</name>
    <dbReference type="NCBI Taxonomy" id="2728835"/>
    <lineage>
        <taxon>Bacteria</taxon>
        <taxon>Pseudomonadati</taxon>
        <taxon>Verrucomicrobiota</taxon>
        <taxon>Verrucomicrobiia</taxon>
        <taxon>Verrucomicrobiales</taxon>
        <taxon>Verrucomicrobiaceae</taxon>
        <taxon>Luteolibacter</taxon>
    </lineage>
</organism>
<keyword evidence="1" id="KW-0732">Signal</keyword>